<evidence type="ECO:0000313" key="1">
    <source>
        <dbReference type="EMBL" id="OIQ71163.1"/>
    </source>
</evidence>
<sequence length="59" mass="6569">MPLDDFKAMYKIMLLQDRGTSQAIYSALAIANDNPGVKERVLDSINPAPKQDLAKTYAR</sequence>
<reference evidence="1" key="1">
    <citation type="submission" date="2016-10" db="EMBL/GenBank/DDBJ databases">
        <title>Sequence of Gallionella enrichment culture.</title>
        <authorList>
            <person name="Poehlein A."/>
            <person name="Muehling M."/>
            <person name="Daniel R."/>
        </authorList>
    </citation>
    <scope>NUCLEOTIDE SEQUENCE</scope>
</reference>
<dbReference type="EMBL" id="MLJW01003855">
    <property type="protein sequence ID" value="OIQ71163.1"/>
    <property type="molecule type" value="Genomic_DNA"/>
</dbReference>
<protein>
    <submittedName>
        <fullName evidence="1">Uncharacterized protein</fullName>
    </submittedName>
</protein>
<proteinExistence type="predicted"/>
<comment type="caution">
    <text evidence="1">The sequence shown here is derived from an EMBL/GenBank/DDBJ whole genome shotgun (WGS) entry which is preliminary data.</text>
</comment>
<dbReference type="AlphaFoldDB" id="A0A1J5Q0Z5"/>
<name>A0A1J5Q0Z5_9ZZZZ</name>
<organism evidence="1">
    <name type="scientific">mine drainage metagenome</name>
    <dbReference type="NCBI Taxonomy" id="410659"/>
    <lineage>
        <taxon>unclassified sequences</taxon>
        <taxon>metagenomes</taxon>
        <taxon>ecological metagenomes</taxon>
    </lineage>
</organism>
<accession>A0A1J5Q0Z5</accession>
<gene>
    <name evidence="1" type="ORF">GALL_472250</name>
</gene>